<proteinExistence type="predicted"/>
<keyword evidence="2" id="KW-1185">Reference proteome</keyword>
<dbReference type="AlphaFoldDB" id="A0AAE0TJX7"/>
<accession>A0AAE0TJX7</accession>
<evidence type="ECO:0000313" key="2">
    <source>
        <dbReference type="Proteomes" id="UP001195483"/>
    </source>
</evidence>
<name>A0AAE0TJX7_9BIVA</name>
<protein>
    <submittedName>
        <fullName evidence="1">Uncharacterized protein</fullName>
    </submittedName>
</protein>
<comment type="caution">
    <text evidence="1">The sequence shown here is derived from an EMBL/GenBank/DDBJ whole genome shotgun (WGS) entry which is preliminary data.</text>
</comment>
<reference evidence="1" key="3">
    <citation type="submission" date="2023-05" db="EMBL/GenBank/DDBJ databases">
        <authorList>
            <person name="Smith C.H."/>
        </authorList>
    </citation>
    <scope>NUCLEOTIDE SEQUENCE</scope>
    <source>
        <strain evidence="1">CHS0354</strain>
        <tissue evidence="1">Mantle</tissue>
    </source>
</reference>
<gene>
    <name evidence="1" type="ORF">CHS0354_015732</name>
</gene>
<evidence type="ECO:0000313" key="1">
    <source>
        <dbReference type="EMBL" id="KAK3611314.1"/>
    </source>
</evidence>
<reference evidence="1" key="1">
    <citation type="journal article" date="2021" name="Genome Biol. Evol.">
        <title>A High-Quality Reference Genome for a Parasitic Bivalve with Doubly Uniparental Inheritance (Bivalvia: Unionida).</title>
        <authorList>
            <person name="Smith C.H."/>
        </authorList>
    </citation>
    <scope>NUCLEOTIDE SEQUENCE</scope>
    <source>
        <strain evidence="1">CHS0354</strain>
    </source>
</reference>
<reference evidence="1" key="2">
    <citation type="journal article" date="2021" name="Genome Biol. Evol.">
        <title>Developing a high-quality reference genome for a parasitic bivalve with doubly uniparental inheritance (Bivalvia: Unionida).</title>
        <authorList>
            <person name="Smith C.H."/>
        </authorList>
    </citation>
    <scope>NUCLEOTIDE SEQUENCE</scope>
    <source>
        <strain evidence="1">CHS0354</strain>
        <tissue evidence="1">Mantle</tissue>
    </source>
</reference>
<sequence>MGREGLEQTGVDAASPYVFDPVFYLNTHPDLEKAGLGTPDAARSHWLSTGIKQGRQGCGSFHSKQYLERYSDLKNAFHSDYVAAVQHYLEHGIQEGRLGYKEGGYHDQDGRRWTISNGHGLFISASSRTGAAIDSVVWNNKEFINSADHGRELQMACNTDHFTECFNPTEAGGRDDWIETTTKTVINHASAHGHVFHTMVHPAHWMRPGTRHRRDGCGNGSPALNTKETYEFPFNKTVTIGCAGHSNCIEFVSKFTIGGHWPDGFTYIQMEAPTGYMTGEFTKAYNFNTGTNQIEGHHSNDQPVVMATADGKYAMGVYTPPGQDTDAPQYYGVFFFPEIQGFNMQTSKWNVVYRKRKPNNTMTYTYKTYLCVGDLNVVKQCLTKVIHAHPHI</sequence>
<dbReference type="EMBL" id="JAEAOA010000980">
    <property type="protein sequence ID" value="KAK3611314.1"/>
    <property type="molecule type" value="Genomic_DNA"/>
</dbReference>
<organism evidence="1 2">
    <name type="scientific">Potamilus streckersoni</name>
    <dbReference type="NCBI Taxonomy" id="2493646"/>
    <lineage>
        <taxon>Eukaryota</taxon>
        <taxon>Metazoa</taxon>
        <taxon>Spiralia</taxon>
        <taxon>Lophotrochozoa</taxon>
        <taxon>Mollusca</taxon>
        <taxon>Bivalvia</taxon>
        <taxon>Autobranchia</taxon>
        <taxon>Heteroconchia</taxon>
        <taxon>Palaeoheterodonta</taxon>
        <taxon>Unionida</taxon>
        <taxon>Unionoidea</taxon>
        <taxon>Unionidae</taxon>
        <taxon>Ambleminae</taxon>
        <taxon>Lampsilini</taxon>
        <taxon>Potamilus</taxon>
    </lineage>
</organism>
<dbReference type="Proteomes" id="UP001195483">
    <property type="component" value="Unassembled WGS sequence"/>
</dbReference>